<dbReference type="InterPro" id="IPR050595">
    <property type="entry name" value="Bact_response_regulator"/>
</dbReference>
<comment type="function">
    <text evidence="3">May play the central regulatory role in sporulation. It may be an element of the effector pathway responsible for the activation of sporulation genes in response to nutritional stress. Spo0A may act in concert with spo0H (a sigma factor) to control the expression of some genes that are critical to the sporulation process.</text>
</comment>
<gene>
    <name evidence="6" type="ORF">C1I91_06290</name>
</gene>
<dbReference type="AlphaFoldDB" id="A0A410DQE2"/>
<dbReference type="InterPro" id="IPR011006">
    <property type="entry name" value="CheY-like_superfamily"/>
</dbReference>
<name>A0A410DQE2_9CLOT</name>
<dbReference type="SUPFAM" id="SSF52172">
    <property type="entry name" value="CheY-like"/>
    <property type="match status" value="1"/>
</dbReference>
<proteinExistence type="predicted"/>
<keyword evidence="7" id="KW-1185">Reference proteome</keyword>
<dbReference type="PANTHER" id="PTHR44591:SF3">
    <property type="entry name" value="RESPONSE REGULATORY DOMAIN-CONTAINING PROTEIN"/>
    <property type="match status" value="1"/>
</dbReference>
<dbReference type="PROSITE" id="PS50110">
    <property type="entry name" value="RESPONSE_REGULATORY"/>
    <property type="match status" value="1"/>
</dbReference>
<dbReference type="KEGG" id="cmah:C1I91_06290"/>
<dbReference type="Pfam" id="PF00072">
    <property type="entry name" value="Response_reg"/>
    <property type="match status" value="1"/>
</dbReference>
<dbReference type="InterPro" id="IPR001789">
    <property type="entry name" value="Sig_transdc_resp-reg_receiver"/>
</dbReference>
<protein>
    <recommendedName>
        <fullName evidence="1">Stage 0 sporulation protein A homolog</fullName>
    </recommendedName>
</protein>
<feature type="modified residue" description="4-aspartylphosphate" evidence="4">
    <location>
        <position position="54"/>
    </location>
</feature>
<accession>A0A410DQE2</accession>
<evidence type="ECO:0000256" key="3">
    <source>
        <dbReference type="ARBA" id="ARBA00024867"/>
    </source>
</evidence>
<dbReference type="SMART" id="SM00448">
    <property type="entry name" value="REC"/>
    <property type="match status" value="1"/>
</dbReference>
<organism evidence="6 7">
    <name type="scientific">Clostridium manihotivorum</name>
    <dbReference type="NCBI Taxonomy" id="2320868"/>
    <lineage>
        <taxon>Bacteria</taxon>
        <taxon>Bacillati</taxon>
        <taxon>Bacillota</taxon>
        <taxon>Clostridia</taxon>
        <taxon>Eubacteriales</taxon>
        <taxon>Clostridiaceae</taxon>
        <taxon>Clostridium</taxon>
    </lineage>
</organism>
<evidence type="ECO:0000256" key="4">
    <source>
        <dbReference type="PROSITE-ProRule" id="PRU00169"/>
    </source>
</evidence>
<dbReference type="RefSeq" id="WP_128212064.1">
    <property type="nucleotide sequence ID" value="NZ_CP025746.1"/>
</dbReference>
<dbReference type="Gene3D" id="3.40.50.2300">
    <property type="match status" value="1"/>
</dbReference>
<evidence type="ECO:0000313" key="7">
    <source>
        <dbReference type="Proteomes" id="UP000286268"/>
    </source>
</evidence>
<dbReference type="PANTHER" id="PTHR44591">
    <property type="entry name" value="STRESS RESPONSE REGULATOR PROTEIN 1"/>
    <property type="match status" value="1"/>
</dbReference>
<dbReference type="OrthoDB" id="9809318at2"/>
<evidence type="ECO:0000256" key="1">
    <source>
        <dbReference type="ARBA" id="ARBA00018672"/>
    </source>
</evidence>
<evidence type="ECO:0000259" key="5">
    <source>
        <dbReference type="PROSITE" id="PS50110"/>
    </source>
</evidence>
<dbReference type="EMBL" id="CP025746">
    <property type="protein sequence ID" value="QAA31278.1"/>
    <property type="molecule type" value="Genomic_DNA"/>
</dbReference>
<sequence length="123" mass="14165">MYKILVVDDEVNGRKLIKEIIGEYIDDVCFFEASNGKAALEVVYSNKPDLLILDYKLPDIDGLQLCRILKEDINYIYIKTVLVTGMMYEDLKGDTSYIDSYIAKPYDEENLINIINTLRDVRG</sequence>
<evidence type="ECO:0000313" key="6">
    <source>
        <dbReference type="EMBL" id="QAA31278.1"/>
    </source>
</evidence>
<dbReference type="Proteomes" id="UP000286268">
    <property type="component" value="Chromosome"/>
</dbReference>
<reference evidence="6 7" key="1">
    <citation type="submission" date="2018-01" db="EMBL/GenBank/DDBJ databases">
        <title>Genome Sequencing and Assembly of Anaerobacter polyendosporus strain CT4.</title>
        <authorList>
            <person name="Tachaapaikoon C."/>
            <person name="Sutheeworapong S."/>
            <person name="Jenjaroenpun P."/>
            <person name="Wongsurawat T."/>
            <person name="Nookeaw I."/>
            <person name="Cheawchanlertfa P."/>
            <person name="Kosugi A."/>
            <person name="Cheevadhanarak S."/>
            <person name="Ratanakhanokchai K."/>
        </authorList>
    </citation>
    <scope>NUCLEOTIDE SEQUENCE [LARGE SCALE GENOMIC DNA]</scope>
    <source>
        <strain evidence="6 7">CT4</strain>
    </source>
</reference>
<feature type="domain" description="Response regulatory" evidence="5">
    <location>
        <begin position="3"/>
        <end position="119"/>
    </location>
</feature>
<keyword evidence="2 4" id="KW-0597">Phosphoprotein</keyword>
<evidence type="ECO:0000256" key="2">
    <source>
        <dbReference type="ARBA" id="ARBA00022553"/>
    </source>
</evidence>
<dbReference type="GO" id="GO:0000160">
    <property type="term" value="P:phosphorelay signal transduction system"/>
    <property type="evidence" value="ECO:0007669"/>
    <property type="project" value="InterPro"/>
</dbReference>